<sequence length="99" mass="10758">MTEHSKNDHRILVLADGDNVAVIKATILAGECIRLRGHDVVVPQTLGLGHKLAVENIPAGRDIVKYGFPIGFAATDIPLGTHVHVHNLSSRYTQVEVME</sequence>
<dbReference type="RefSeq" id="WP_283425538.1">
    <property type="nucleotide sequence ID" value="NZ_FXTY01000003.1"/>
</dbReference>
<organism evidence="3 4">
    <name type="scientific">Shimia sagamensis</name>
    <dbReference type="NCBI Taxonomy" id="1566352"/>
    <lineage>
        <taxon>Bacteria</taxon>
        <taxon>Pseudomonadati</taxon>
        <taxon>Pseudomonadota</taxon>
        <taxon>Alphaproteobacteria</taxon>
        <taxon>Rhodobacterales</taxon>
        <taxon>Roseobacteraceae</taxon>
    </lineage>
</organism>
<comment type="caution">
    <text evidence="3">The sequence shown here is derived from an EMBL/GenBank/DDBJ whole genome shotgun (WGS) entry which is preliminary data.</text>
</comment>
<dbReference type="PANTHER" id="PTHR30536">
    <property type="entry name" value="ALTRONATE/GALACTARATE DEHYDRATASE"/>
    <property type="match status" value="1"/>
</dbReference>
<dbReference type="InterPro" id="IPR052172">
    <property type="entry name" value="UxaA_altronate/galactarate_dh"/>
</dbReference>
<evidence type="ECO:0000256" key="1">
    <source>
        <dbReference type="ARBA" id="ARBA00023239"/>
    </source>
</evidence>
<feature type="domain" description="SAF" evidence="2">
    <location>
        <begin position="18"/>
        <end position="89"/>
    </location>
</feature>
<name>A0ABY1NRL9_9RHOB</name>
<accession>A0ABY1NRL9</accession>
<proteinExistence type="predicted"/>
<evidence type="ECO:0000313" key="3">
    <source>
        <dbReference type="EMBL" id="SMP16552.1"/>
    </source>
</evidence>
<dbReference type="SMART" id="SM00858">
    <property type="entry name" value="SAF"/>
    <property type="match status" value="1"/>
</dbReference>
<dbReference type="InterPro" id="IPR013974">
    <property type="entry name" value="SAF"/>
</dbReference>
<dbReference type="Proteomes" id="UP001157961">
    <property type="component" value="Unassembled WGS sequence"/>
</dbReference>
<protein>
    <submittedName>
        <fullName evidence="3">SAF domain-containing protein</fullName>
    </submittedName>
</protein>
<dbReference type="EMBL" id="FXTY01000003">
    <property type="protein sequence ID" value="SMP16552.1"/>
    <property type="molecule type" value="Genomic_DNA"/>
</dbReference>
<evidence type="ECO:0000259" key="2">
    <source>
        <dbReference type="SMART" id="SM00858"/>
    </source>
</evidence>
<dbReference type="InterPro" id="IPR044144">
    <property type="entry name" value="SAF_UxaA/GarD"/>
</dbReference>
<gene>
    <name evidence="3" type="ORF">SAMN06265373_10370</name>
</gene>
<keyword evidence="1" id="KW-0456">Lyase</keyword>
<keyword evidence="4" id="KW-1185">Reference proteome</keyword>
<dbReference type="CDD" id="cd11613">
    <property type="entry name" value="SAF_AH_GD"/>
    <property type="match status" value="1"/>
</dbReference>
<reference evidence="3 4" key="1">
    <citation type="submission" date="2017-05" db="EMBL/GenBank/DDBJ databases">
        <authorList>
            <person name="Varghese N."/>
            <person name="Submissions S."/>
        </authorList>
    </citation>
    <scope>NUCLEOTIDE SEQUENCE [LARGE SCALE GENOMIC DNA]</scope>
    <source>
        <strain evidence="3 4">DSM 29734</strain>
    </source>
</reference>
<evidence type="ECO:0000313" key="4">
    <source>
        <dbReference type="Proteomes" id="UP001157961"/>
    </source>
</evidence>
<dbReference type="Pfam" id="PF08666">
    <property type="entry name" value="SAF"/>
    <property type="match status" value="1"/>
</dbReference>
<dbReference type="PANTHER" id="PTHR30536:SF5">
    <property type="entry name" value="ALTRONATE DEHYDRATASE"/>
    <property type="match status" value="1"/>
</dbReference>
<dbReference type="Gene3D" id="2.30.130.110">
    <property type="match status" value="1"/>
</dbReference>